<feature type="domain" description="Aminoacyl-transfer RNA synthetases class-II family profile" evidence="12">
    <location>
        <begin position="12"/>
        <end position="214"/>
    </location>
</feature>
<keyword evidence="4" id="KW-0479">Metal-binding</keyword>
<dbReference type="AlphaFoldDB" id="A0A0G0EF94"/>
<dbReference type="PATRIC" id="fig|1619093.3.peg.85"/>
<evidence type="ECO:0000256" key="1">
    <source>
        <dbReference type="ARBA" id="ARBA00008226"/>
    </source>
</evidence>
<keyword evidence="5" id="KW-0547">Nucleotide-binding</keyword>
<evidence type="ECO:0000256" key="7">
    <source>
        <dbReference type="ARBA" id="ARBA00022840"/>
    </source>
</evidence>
<dbReference type="InterPro" id="IPR006195">
    <property type="entry name" value="aa-tRNA-synth_II"/>
</dbReference>
<dbReference type="FunFam" id="3.40.50.800:FF:000001">
    <property type="entry name" value="Threonine--tRNA ligase"/>
    <property type="match status" value="1"/>
</dbReference>
<reference evidence="13 14" key="1">
    <citation type="journal article" date="2015" name="Nature">
        <title>rRNA introns, odd ribosomes, and small enigmatic genomes across a large radiation of phyla.</title>
        <authorList>
            <person name="Brown C.T."/>
            <person name="Hug L.A."/>
            <person name="Thomas B.C."/>
            <person name="Sharon I."/>
            <person name="Castelle C.J."/>
            <person name="Singh A."/>
            <person name="Wilkins M.J."/>
            <person name="Williams K.H."/>
            <person name="Banfield J.F."/>
        </authorList>
    </citation>
    <scope>NUCLEOTIDE SEQUENCE [LARGE SCALE GENOMIC DNA]</scope>
</reference>
<evidence type="ECO:0000256" key="6">
    <source>
        <dbReference type="ARBA" id="ARBA00022833"/>
    </source>
</evidence>
<evidence type="ECO:0000259" key="12">
    <source>
        <dbReference type="PROSITE" id="PS50862"/>
    </source>
</evidence>
<keyword evidence="8" id="KW-0648">Protein biosynthesis</keyword>
<evidence type="ECO:0000313" key="14">
    <source>
        <dbReference type="Proteomes" id="UP000033866"/>
    </source>
</evidence>
<dbReference type="InterPro" id="IPR036621">
    <property type="entry name" value="Anticodon-bd_dom_sf"/>
</dbReference>
<dbReference type="GO" id="GO:0006435">
    <property type="term" value="P:threonyl-tRNA aminoacylation"/>
    <property type="evidence" value="ECO:0007669"/>
    <property type="project" value="UniProtKB-UniRule"/>
</dbReference>
<proteinExistence type="inferred from homology"/>
<dbReference type="EC" id="6.1.1.3" evidence="2 11"/>
<evidence type="ECO:0000313" key="13">
    <source>
        <dbReference type="EMBL" id="KKP66027.1"/>
    </source>
</evidence>
<evidence type="ECO:0000256" key="11">
    <source>
        <dbReference type="NCBIfam" id="TIGR00418"/>
    </source>
</evidence>
<accession>A0A0G0EF94</accession>
<evidence type="ECO:0000256" key="5">
    <source>
        <dbReference type="ARBA" id="ARBA00022741"/>
    </source>
</evidence>
<dbReference type="SUPFAM" id="SSF52954">
    <property type="entry name" value="Class II aaRS ABD-related"/>
    <property type="match status" value="1"/>
</dbReference>
<dbReference type="InterPro" id="IPR045864">
    <property type="entry name" value="aa-tRNA-synth_II/BPL/LPL"/>
</dbReference>
<dbReference type="GO" id="GO:0004829">
    <property type="term" value="F:threonine-tRNA ligase activity"/>
    <property type="evidence" value="ECO:0007669"/>
    <property type="project" value="UniProtKB-UniRule"/>
</dbReference>
<keyword evidence="3 13" id="KW-0436">Ligase</keyword>
<dbReference type="NCBIfam" id="TIGR00418">
    <property type="entry name" value="thrS"/>
    <property type="match status" value="1"/>
</dbReference>
<feature type="non-terminal residue" evidence="13">
    <location>
        <position position="1"/>
    </location>
</feature>
<dbReference type="Gene3D" id="3.30.930.10">
    <property type="entry name" value="Bira Bifunctional Protein, Domain 2"/>
    <property type="match status" value="1"/>
</dbReference>
<dbReference type="InterPro" id="IPR004154">
    <property type="entry name" value="Anticodon-bd"/>
</dbReference>
<dbReference type="Pfam" id="PF00587">
    <property type="entry name" value="tRNA-synt_2b"/>
    <property type="match status" value="1"/>
</dbReference>
<dbReference type="InterPro" id="IPR002314">
    <property type="entry name" value="aa-tRNA-synt_IIb"/>
</dbReference>
<comment type="similarity">
    <text evidence="1">Belongs to the class-II aminoacyl-tRNA synthetase family.</text>
</comment>
<keyword evidence="7" id="KW-0067">ATP-binding</keyword>
<evidence type="ECO:0000256" key="3">
    <source>
        <dbReference type="ARBA" id="ARBA00022598"/>
    </source>
</evidence>
<dbReference type="FunFam" id="3.30.930.10:FF:000002">
    <property type="entry name" value="Threonine--tRNA ligase"/>
    <property type="match status" value="1"/>
</dbReference>
<dbReference type="Pfam" id="PF03129">
    <property type="entry name" value="HGTP_anticodon"/>
    <property type="match status" value="1"/>
</dbReference>
<protein>
    <recommendedName>
        <fullName evidence="2 11">Threonine--tRNA ligase</fullName>
        <ecNumber evidence="2 11">6.1.1.3</ecNumber>
    </recommendedName>
</protein>
<dbReference type="GO" id="GO:0046872">
    <property type="term" value="F:metal ion binding"/>
    <property type="evidence" value="ECO:0007669"/>
    <property type="project" value="UniProtKB-KW"/>
</dbReference>
<dbReference type="InterPro" id="IPR002320">
    <property type="entry name" value="Thr-tRNA-ligase_IIa"/>
</dbReference>
<dbReference type="PRINTS" id="PR01047">
    <property type="entry name" value="TRNASYNTHTHR"/>
</dbReference>
<evidence type="ECO:0000256" key="9">
    <source>
        <dbReference type="ARBA" id="ARBA00023146"/>
    </source>
</evidence>
<dbReference type="GO" id="GO:0005524">
    <property type="term" value="F:ATP binding"/>
    <property type="evidence" value="ECO:0007669"/>
    <property type="project" value="UniProtKB-KW"/>
</dbReference>
<dbReference type="CDD" id="cd00860">
    <property type="entry name" value="ThrRS_anticodon"/>
    <property type="match status" value="1"/>
</dbReference>
<dbReference type="PANTHER" id="PTHR11451:SF44">
    <property type="entry name" value="THREONINE--TRNA LIGASE, CHLOROPLASTIC_MITOCHONDRIAL 2"/>
    <property type="match status" value="1"/>
</dbReference>
<keyword evidence="6" id="KW-0862">Zinc</keyword>
<keyword evidence="9" id="KW-0030">Aminoacyl-tRNA synthetase</keyword>
<dbReference type="EMBL" id="LBPV01000006">
    <property type="protein sequence ID" value="KKP66027.1"/>
    <property type="molecule type" value="Genomic_DNA"/>
</dbReference>
<dbReference type="SUPFAM" id="SSF55681">
    <property type="entry name" value="Class II aaRS and biotin synthetases"/>
    <property type="match status" value="1"/>
</dbReference>
<dbReference type="PANTHER" id="PTHR11451">
    <property type="entry name" value="THREONINE-TRNA LIGASE"/>
    <property type="match status" value="1"/>
</dbReference>
<comment type="caution">
    <text evidence="13">The sequence shown here is derived from an EMBL/GenBank/DDBJ whole genome shotgun (WGS) entry which is preliminary data.</text>
</comment>
<evidence type="ECO:0000256" key="10">
    <source>
        <dbReference type="ARBA" id="ARBA00049515"/>
    </source>
</evidence>
<sequence length="306" mass="35774">FMVYKLEPKSYRDLPYKLGEFGTVYRFEKSGELHGLQRVRGFTQNDAHLFCTPDQLDSVLDETLDLLDIFYKDIGFDNYKFRLSLSDRERNPNKYSGDKEKWKFAEEALRKVLIKRGLEFEEMPGDAAFYGPKIDVQAVNVFGKEDSISTLQLDFNMPEKFDIKYVDVDGSEKQPYVIHRALIGSFERFFAFLIEHHAGDFPLWLAPDQVTIIPISDKHMKYAKEVYESLESNDIRVTLDDRGKSMQSKIRDAEKLKVPYLAIIGDKEIETETVSIRSRLNKEIGLMKKQEFLDYLEEEIRSKKSR</sequence>
<evidence type="ECO:0000256" key="2">
    <source>
        <dbReference type="ARBA" id="ARBA00013163"/>
    </source>
</evidence>
<dbReference type="Gene3D" id="3.40.50.800">
    <property type="entry name" value="Anticodon-binding domain"/>
    <property type="match status" value="1"/>
</dbReference>
<evidence type="ECO:0000256" key="4">
    <source>
        <dbReference type="ARBA" id="ARBA00022723"/>
    </source>
</evidence>
<comment type="catalytic activity">
    <reaction evidence="10">
        <text>tRNA(Thr) + L-threonine + ATP = L-threonyl-tRNA(Thr) + AMP + diphosphate + H(+)</text>
        <dbReference type="Rhea" id="RHEA:24624"/>
        <dbReference type="Rhea" id="RHEA-COMP:9670"/>
        <dbReference type="Rhea" id="RHEA-COMP:9704"/>
        <dbReference type="ChEBI" id="CHEBI:15378"/>
        <dbReference type="ChEBI" id="CHEBI:30616"/>
        <dbReference type="ChEBI" id="CHEBI:33019"/>
        <dbReference type="ChEBI" id="CHEBI:57926"/>
        <dbReference type="ChEBI" id="CHEBI:78442"/>
        <dbReference type="ChEBI" id="CHEBI:78534"/>
        <dbReference type="ChEBI" id="CHEBI:456215"/>
        <dbReference type="EC" id="6.1.1.3"/>
    </reaction>
</comment>
<dbReference type="GO" id="GO:0005737">
    <property type="term" value="C:cytoplasm"/>
    <property type="evidence" value="ECO:0007669"/>
    <property type="project" value="UniProtKB-UniRule"/>
</dbReference>
<dbReference type="InterPro" id="IPR047246">
    <property type="entry name" value="ThrRS_anticodon"/>
</dbReference>
<organism evidence="13 14">
    <name type="scientific">candidate division WS6 bacterium GW2011_GWE1_34_7</name>
    <dbReference type="NCBI Taxonomy" id="1619093"/>
    <lineage>
        <taxon>Bacteria</taxon>
        <taxon>Candidatus Dojkabacteria</taxon>
    </lineage>
</organism>
<dbReference type="PROSITE" id="PS50862">
    <property type="entry name" value="AA_TRNA_LIGASE_II"/>
    <property type="match status" value="1"/>
</dbReference>
<gene>
    <name evidence="13" type="ORF">UR61_C0006G0011</name>
</gene>
<dbReference type="Proteomes" id="UP000033866">
    <property type="component" value="Unassembled WGS sequence"/>
</dbReference>
<name>A0A0G0EF94_9BACT</name>
<evidence type="ECO:0000256" key="8">
    <source>
        <dbReference type="ARBA" id="ARBA00022917"/>
    </source>
</evidence>